<keyword evidence="2" id="KW-1185">Reference proteome</keyword>
<evidence type="ECO:0000313" key="1">
    <source>
        <dbReference type="EnsemblMetazoa" id="PPA46304.1"/>
    </source>
</evidence>
<gene>
    <name evidence="1" type="primary">WBGene00284673</name>
</gene>
<protein>
    <submittedName>
        <fullName evidence="1">Uncharacterized protein</fullName>
    </submittedName>
</protein>
<sequence>MREELEMLPHGQSVEEDVVLRAETDGAANLQHRERRTLAGAVVPEKSVNEHLEEGGSSNSFLKNEAPYVFDRPAMVTVASSFSRSSSYFKIGEIFVQLLGHNMCDLTSKMKNHAFCGTPSPPGFTASTYHVMMMKMKPSTCKRKRIHDHHMAQSERLVGSDALEDIGPVETTGLKYEDSGYGKCEDRATIAIVRDVIARRVDQRSKIIKPGRKNEPTSMICDVYSGKGVIFLEGGLLGLEISSEKTIPAAKFQYSFMIITVILFVSGIMIRSYPPPNTGHRWKFFAGAVIIFTTSIVLHNVSVE</sequence>
<reference evidence="2" key="1">
    <citation type="journal article" date="2008" name="Nat. Genet.">
        <title>The Pristionchus pacificus genome provides a unique perspective on nematode lifestyle and parasitism.</title>
        <authorList>
            <person name="Dieterich C."/>
            <person name="Clifton S.W."/>
            <person name="Schuster L.N."/>
            <person name="Chinwalla A."/>
            <person name="Delehaunty K."/>
            <person name="Dinkelacker I."/>
            <person name="Fulton L."/>
            <person name="Fulton R."/>
            <person name="Godfrey J."/>
            <person name="Minx P."/>
            <person name="Mitreva M."/>
            <person name="Roeseler W."/>
            <person name="Tian H."/>
            <person name="Witte H."/>
            <person name="Yang S.P."/>
            <person name="Wilson R.K."/>
            <person name="Sommer R.J."/>
        </authorList>
    </citation>
    <scope>NUCLEOTIDE SEQUENCE [LARGE SCALE GENOMIC DNA]</scope>
    <source>
        <strain evidence="2">PS312</strain>
    </source>
</reference>
<proteinExistence type="predicted"/>
<dbReference type="AlphaFoldDB" id="A0A2A6CDK5"/>
<dbReference type="Proteomes" id="UP000005239">
    <property type="component" value="Unassembled WGS sequence"/>
</dbReference>
<evidence type="ECO:0000313" key="2">
    <source>
        <dbReference type="Proteomes" id="UP000005239"/>
    </source>
</evidence>
<reference evidence="1" key="2">
    <citation type="submission" date="2022-06" db="UniProtKB">
        <authorList>
            <consortium name="EnsemblMetazoa"/>
        </authorList>
    </citation>
    <scope>IDENTIFICATION</scope>
    <source>
        <strain evidence="1">PS312</strain>
    </source>
</reference>
<name>A0A2A6CDK5_PRIPA</name>
<accession>A0A2A6CDK5</accession>
<organism evidence="1 2">
    <name type="scientific">Pristionchus pacificus</name>
    <name type="common">Parasitic nematode worm</name>
    <dbReference type="NCBI Taxonomy" id="54126"/>
    <lineage>
        <taxon>Eukaryota</taxon>
        <taxon>Metazoa</taxon>
        <taxon>Ecdysozoa</taxon>
        <taxon>Nematoda</taxon>
        <taxon>Chromadorea</taxon>
        <taxon>Rhabditida</taxon>
        <taxon>Rhabditina</taxon>
        <taxon>Diplogasteromorpha</taxon>
        <taxon>Diplogasteroidea</taxon>
        <taxon>Neodiplogasteridae</taxon>
        <taxon>Pristionchus</taxon>
    </lineage>
</organism>
<accession>A0A8R1V4A7</accession>
<dbReference type="EnsemblMetazoa" id="PPA46304.1">
    <property type="protein sequence ID" value="PPA46304.1"/>
    <property type="gene ID" value="WBGene00284673"/>
</dbReference>